<sequence>MSEIDSSSLSPIRKYLESCWADWKSRNWSEERQKHSPLSASMCRLSSVFVVELMHRAGHKEWKVAGGYAKPTMFDTDVIRSARIRGRSGGFRNAGGRFHDHNWATDGLHIIDFTADQFGCAPTILVVPETDERFVPNFKSLRHTRIDCDSALL</sequence>
<name>A0A401X798_ACEPA</name>
<accession>A0A401X798</accession>
<keyword evidence="2" id="KW-1185">Reference proteome</keyword>
<evidence type="ECO:0000313" key="1">
    <source>
        <dbReference type="EMBL" id="GCD63750.1"/>
    </source>
</evidence>
<evidence type="ECO:0000313" key="2">
    <source>
        <dbReference type="Proteomes" id="UP000287385"/>
    </source>
</evidence>
<dbReference type="EMBL" id="BDEV01000121">
    <property type="protein sequence ID" value="GCD63750.1"/>
    <property type="molecule type" value="Genomic_DNA"/>
</dbReference>
<dbReference type="Proteomes" id="UP000287385">
    <property type="component" value="Unassembled WGS sequence"/>
</dbReference>
<organism evidence="1 2">
    <name type="scientific">Acetobacter pasteurianus NBRC 3278</name>
    <dbReference type="NCBI Taxonomy" id="1226660"/>
    <lineage>
        <taxon>Bacteria</taxon>
        <taxon>Pseudomonadati</taxon>
        <taxon>Pseudomonadota</taxon>
        <taxon>Alphaproteobacteria</taxon>
        <taxon>Acetobacterales</taxon>
        <taxon>Acetobacteraceae</taxon>
        <taxon>Acetobacter</taxon>
    </lineage>
</organism>
<dbReference type="AlphaFoldDB" id="A0A401X798"/>
<comment type="caution">
    <text evidence="1">The sequence shown here is derived from an EMBL/GenBank/DDBJ whole genome shotgun (WGS) entry which is preliminary data.</text>
</comment>
<reference evidence="1 2" key="1">
    <citation type="submission" date="2016-06" db="EMBL/GenBank/DDBJ databases">
        <title>Acetobacter pasteurianus NBRC 3278 whole genome sequencing project.</title>
        <authorList>
            <person name="Matsutani M."/>
            <person name="Shiwa Y."/>
            <person name="Okamoto-Kainuma A."/>
            <person name="Ishikawa M."/>
            <person name="Koizumi Y."/>
            <person name="Yoshikawa H."/>
            <person name="Yakushi T."/>
            <person name="Matsushita K."/>
        </authorList>
    </citation>
    <scope>NUCLEOTIDE SEQUENCE [LARGE SCALE GENOMIC DNA]</scope>
    <source>
        <strain evidence="1 2">NBRC 3278</strain>
    </source>
</reference>
<proteinExistence type="predicted"/>
<gene>
    <name evidence="1" type="ORF">NBRC3278_2843</name>
</gene>
<protein>
    <submittedName>
        <fullName evidence="1">Uncharacterized protein</fullName>
    </submittedName>
</protein>